<proteinExistence type="predicted"/>
<sequence length="75" mass="8614">MKLNMSEHHTLEATLARYNNFVIMQKDEDFGRQTALRHPLSEAPFYAIRVAPGVHTPWAASPLTPPPRCWTARNR</sequence>
<name>A0A379LTL8_ENTAG</name>
<evidence type="ECO:0000313" key="2">
    <source>
        <dbReference type="Proteomes" id="UP000254640"/>
    </source>
</evidence>
<keyword evidence="2" id="KW-1185">Reference proteome</keyword>
<dbReference type="InterPro" id="IPR027477">
    <property type="entry name" value="Succ_DH/fumarate_Rdtase_cat_sf"/>
</dbReference>
<dbReference type="SUPFAM" id="SSF56425">
    <property type="entry name" value="Succinate dehydrogenase/fumarate reductase flavoprotein, catalytic domain"/>
    <property type="match status" value="1"/>
</dbReference>
<accession>A0A379LTL8</accession>
<dbReference type="EMBL" id="UGSO01000002">
    <property type="protein sequence ID" value="SUE06598.1"/>
    <property type="molecule type" value="Genomic_DNA"/>
</dbReference>
<organism evidence="1 2">
    <name type="scientific">Enterobacter agglomerans</name>
    <name type="common">Erwinia herbicola</name>
    <name type="synonym">Pantoea agglomerans</name>
    <dbReference type="NCBI Taxonomy" id="549"/>
    <lineage>
        <taxon>Bacteria</taxon>
        <taxon>Pseudomonadati</taxon>
        <taxon>Pseudomonadota</taxon>
        <taxon>Gammaproteobacteria</taxon>
        <taxon>Enterobacterales</taxon>
        <taxon>Erwiniaceae</taxon>
        <taxon>Pantoea</taxon>
        <taxon>Pantoea agglomerans group</taxon>
    </lineage>
</organism>
<protein>
    <submittedName>
        <fullName evidence="1">Fumarate reductase flavoprotein subunit</fullName>
    </submittedName>
</protein>
<dbReference type="Gene3D" id="3.90.700.10">
    <property type="entry name" value="Succinate dehydrogenase/fumarate reductase flavoprotein, catalytic domain"/>
    <property type="match status" value="1"/>
</dbReference>
<dbReference type="AlphaFoldDB" id="A0A379LTL8"/>
<gene>
    <name evidence="1" type="ORF">NCTC9381_05462</name>
</gene>
<reference evidence="1 2" key="1">
    <citation type="submission" date="2018-06" db="EMBL/GenBank/DDBJ databases">
        <authorList>
            <consortium name="Pathogen Informatics"/>
            <person name="Doyle S."/>
        </authorList>
    </citation>
    <scope>NUCLEOTIDE SEQUENCE [LARGE SCALE GENOMIC DNA]</scope>
    <source>
        <strain evidence="1 2">NCTC9381</strain>
    </source>
</reference>
<evidence type="ECO:0000313" key="1">
    <source>
        <dbReference type="EMBL" id="SUE06598.1"/>
    </source>
</evidence>
<dbReference type="Proteomes" id="UP000254640">
    <property type="component" value="Unassembled WGS sequence"/>
</dbReference>